<gene>
    <name evidence="2" type="ORF">LALA0_S07e05446g</name>
</gene>
<dbReference type="GO" id="GO:0034501">
    <property type="term" value="P:protein localization to kinetochore"/>
    <property type="evidence" value="ECO:0007669"/>
    <property type="project" value="EnsemblFungi"/>
</dbReference>
<dbReference type="InterPro" id="IPR035260">
    <property type="entry name" value="Fin1"/>
</dbReference>
<reference evidence="2 3" key="1">
    <citation type="submission" date="2014-12" db="EMBL/GenBank/DDBJ databases">
        <authorList>
            <person name="Neuveglise Cecile"/>
        </authorList>
    </citation>
    <scope>NUCLEOTIDE SEQUENCE [LARGE SCALE GENOMIC DNA]</scope>
    <source>
        <strain evidence="2 3">CBS 12615</strain>
    </source>
</reference>
<proteinExistence type="predicted"/>
<dbReference type="OrthoDB" id="4052026at2759"/>
<dbReference type="GO" id="GO:0005200">
    <property type="term" value="F:structural constituent of cytoskeleton"/>
    <property type="evidence" value="ECO:0007669"/>
    <property type="project" value="EnsemblFungi"/>
</dbReference>
<dbReference type="Pfam" id="PF17300">
    <property type="entry name" value="FIN1"/>
    <property type="match status" value="1"/>
</dbReference>
<feature type="compositionally biased region" description="Basic and acidic residues" evidence="1">
    <location>
        <begin position="1"/>
        <end position="10"/>
    </location>
</feature>
<dbReference type="RefSeq" id="XP_022629452.1">
    <property type="nucleotide sequence ID" value="XM_022771557.1"/>
</dbReference>
<dbReference type="GO" id="GO:0000776">
    <property type="term" value="C:kinetochore"/>
    <property type="evidence" value="ECO:0007669"/>
    <property type="project" value="EnsemblFungi"/>
</dbReference>
<evidence type="ECO:0000313" key="3">
    <source>
        <dbReference type="Proteomes" id="UP000054304"/>
    </source>
</evidence>
<name>A0A0C7MTG6_9SACH</name>
<accession>A0A0C7MTG6</accession>
<organism evidence="2 3">
    <name type="scientific">Lachancea lanzarotensis</name>
    <dbReference type="NCBI Taxonomy" id="1245769"/>
    <lineage>
        <taxon>Eukaryota</taxon>
        <taxon>Fungi</taxon>
        <taxon>Dikarya</taxon>
        <taxon>Ascomycota</taxon>
        <taxon>Saccharomycotina</taxon>
        <taxon>Saccharomycetes</taxon>
        <taxon>Saccharomycetales</taxon>
        <taxon>Saccharomycetaceae</taxon>
        <taxon>Lachancea</taxon>
    </lineage>
</organism>
<dbReference type="HOGENOM" id="CLU_095077_0_0_1"/>
<dbReference type="GO" id="GO:0000070">
    <property type="term" value="P:mitotic sister chromatid segregation"/>
    <property type="evidence" value="ECO:0007669"/>
    <property type="project" value="EnsemblFungi"/>
</dbReference>
<dbReference type="GO" id="GO:1902426">
    <property type="term" value="P:deactivation of mitotic spindle assembly checkpoint"/>
    <property type="evidence" value="ECO:0007669"/>
    <property type="project" value="EnsemblFungi"/>
</dbReference>
<dbReference type="GeneID" id="34686729"/>
<dbReference type="GO" id="GO:0008017">
    <property type="term" value="F:microtubule binding"/>
    <property type="evidence" value="ECO:0007669"/>
    <property type="project" value="EnsemblFungi"/>
</dbReference>
<dbReference type="EMBL" id="LN736366">
    <property type="protein sequence ID" value="CEP63231.1"/>
    <property type="molecule type" value="Genomic_DNA"/>
</dbReference>
<dbReference type="GO" id="GO:0005816">
    <property type="term" value="C:spindle pole body"/>
    <property type="evidence" value="ECO:0007669"/>
    <property type="project" value="EnsemblFungi"/>
</dbReference>
<dbReference type="GO" id="GO:0000164">
    <property type="term" value="C:protein phosphatase type 1 complex"/>
    <property type="evidence" value="ECO:0007669"/>
    <property type="project" value="EnsemblFungi"/>
</dbReference>
<feature type="region of interest" description="Disordered" evidence="1">
    <location>
        <begin position="165"/>
        <end position="186"/>
    </location>
</feature>
<evidence type="ECO:0000313" key="2">
    <source>
        <dbReference type="EMBL" id="CEP63231.1"/>
    </source>
</evidence>
<dbReference type="AlphaFoldDB" id="A0A0C7MTG6"/>
<feature type="region of interest" description="Disordered" evidence="1">
    <location>
        <begin position="1"/>
        <end position="53"/>
    </location>
</feature>
<dbReference type="STRING" id="1245769.A0A0C7MTG6"/>
<dbReference type="GO" id="GO:0007052">
    <property type="term" value="P:mitotic spindle organization"/>
    <property type="evidence" value="ECO:0007669"/>
    <property type="project" value="EnsemblFungi"/>
</dbReference>
<sequence length="255" mass="28458">MSEHTIERQLRGSPTKNVFKRLSTSPNKKLLPNTNRKSSSKLSPERGQNAWERPVVYQATPKRLKSPPYLLDLKPPGGTLSVDRVHFKNDPEDNSIQLSFPTSPVRTTYSNSTASGGDGSLSRIRTRFGGGQRSPGKVSNATLSAVTTTVNSARNLLPELQEQDEVALENKSSSGNDYDNYKHRSSLPKISANDGFKIRKPRSLNPKKSVKFESDMAENDVQEQLSKIVSMLLEIMERQDRLEAKVSSMDRVRKS</sequence>
<protein>
    <submittedName>
        <fullName evidence="2">LALA0S07e05446g1_1</fullName>
    </submittedName>
</protein>
<dbReference type="GO" id="GO:0072686">
    <property type="term" value="C:mitotic spindle"/>
    <property type="evidence" value="ECO:0007669"/>
    <property type="project" value="EnsemblFungi"/>
</dbReference>
<dbReference type="GO" id="GO:0000235">
    <property type="term" value="C:astral microtubule"/>
    <property type="evidence" value="ECO:0007669"/>
    <property type="project" value="EnsemblFungi"/>
</dbReference>
<keyword evidence="3" id="KW-1185">Reference proteome</keyword>
<feature type="compositionally biased region" description="Polar residues" evidence="1">
    <location>
        <begin position="94"/>
        <end position="115"/>
    </location>
</feature>
<feature type="region of interest" description="Disordered" evidence="1">
    <location>
        <begin position="92"/>
        <end position="122"/>
    </location>
</feature>
<dbReference type="Proteomes" id="UP000054304">
    <property type="component" value="Unassembled WGS sequence"/>
</dbReference>
<dbReference type="GO" id="GO:0005882">
    <property type="term" value="C:intermediate filament"/>
    <property type="evidence" value="ECO:0007669"/>
    <property type="project" value="EnsemblFungi"/>
</dbReference>
<evidence type="ECO:0000256" key="1">
    <source>
        <dbReference type="SAM" id="MobiDB-lite"/>
    </source>
</evidence>
<dbReference type="GO" id="GO:0045104">
    <property type="term" value="P:intermediate filament cytoskeleton organization"/>
    <property type="evidence" value="ECO:0007669"/>
    <property type="project" value="EnsemblFungi"/>
</dbReference>
<feature type="compositionally biased region" description="Polar residues" evidence="1">
    <location>
        <begin position="12"/>
        <end position="42"/>
    </location>
</feature>
<dbReference type="GO" id="GO:0005634">
    <property type="term" value="C:nucleus"/>
    <property type="evidence" value="ECO:0007669"/>
    <property type="project" value="EnsemblFungi"/>
</dbReference>